<sequence>MLVTSFPLLHHRAQQGPRLLNSFEFHRSTGGAVPREHGKASQEEEWTHRAERSPCVSKTDHCYIALCWLMSRVGFLCTCLMI</sequence>
<reference evidence="1" key="1">
    <citation type="submission" date="2014-11" db="EMBL/GenBank/DDBJ databases">
        <authorList>
            <person name="Amaro Gonzalez C."/>
        </authorList>
    </citation>
    <scope>NUCLEOTIDE SEQUENCE</scope>
</reference>
<organism evidence="1">
    <name type="scientific">Anguilla anguilla</name>
    <name type="common">European freshwater eel</name>
    <name type="synonym">Muraena anguilla</name>
    <dbReference type="NCBI Taxonomy" id="7936"/>
    <lineage>
        <taxon>Eukaryota</taxon>
        <taxon>Metazoa</taxon>
        <taxon>Chordata</taxon>
        <taxon>Craniata</taxon>
        <taxon>Vertebrata</taxon>
        <taxon>Euteleostomi</taxon>
        <taxon>Actinopterygii</taxon>
        <taxon>Neopterygii</taxon>
        <taxon>Teleostei</taxon>
        <taxon>Anguilliformes</taxon>
        <taxon>Anguillidae</taxon>
        <taxon>Anguilla</taxon>
    </lineage>
</organism>
<reference evidence="1" key="2">
    <citation type="journal article" date="2015" name="Fish Shellfish Immunol.">
        <title>Early steps in the European eel (Anguilla anguilla)-Vibrio vulnificus interaction in the gills: Role of the RtxA13 toxin.</title>
        <authorList>
            <person name="Callol A."/>
            <person name="Pajuelo D."/>
            <person name="Ebbesson L."/>
            <person name="Teles M."/>
            <person name="MacKenzie S."/>
            <person name="Amaro C."/>
        </authorList>
    </citation>
    <scope>NUCLEOTIDE SEQUENCE</scope>
</reference>
<accession>A0A0E9WRE2</accession>
<dbReference type="AlphaFoldDB" id="A0A0E9WRE2"/>
<name>A0A0E9WRE2_ANGAN</name>
<evidence type="ECO:0000313" key="1">
    <source>
        <dbReference type="EMBL" id="JAH92033.1"/>
    </source>
</evidence>
<protein>
    <submittedName>
        <fullName evidence="1">Uncharacterized protein</fullName>
    </submittedName>
</protein>
<proteinExistence type="predicted"/>
<dbReference type="EMBL" id="GBXM01016544">
    <property type="protein sequence ID" value="JAH92033.1"/>
    <property type="molecule type" value="Transcribed_RNA"/>
</dbReference>